<keyword evidence="2" id="KW-0687">Ribonucleoprotein</keyword>
<sequence length="112" mass="13489">MVRSLKMRDVKELEELLSSYRFLKVEINDLKLRELEEQINLKDEIKKRERKIARIDNAIKSLNHKERLVINERYLEGMGRQSWKLISKSLFLSRTRCYELKVSALNKLNKII</sequence>
<dbReference type="EMBL" id="LRPU01000153">
    <property type="protein sequence ID" value="KXA07877.1"/>
    <property type="molecule type" value="Genomic_DNA"/>
</dbReference>
<dbReference type="InterPro" id="IPR013324">
    <property type="entry name" value="RNA_pol_sigma_r3/r4-like"/>
</dbReference>
<gene>
    <name evidence="2" type="ORF">HMPREF3222_02575</name>
</gene>
<dbReference type="Proteomes" id="UP000070646">
    <property type="component" value="Unassembled WGS sequence"/>
</dbReference>
<organism evidence="2 3">
    <name type="scientific">Clostridium perfringens</name>
    <dbReference type="NCBI Taxonomy" id="1502"/>
    <lineage>
        <taxon>Bacteria</taxon>
        <taxon>Bacillati</taxon>
        <taxon>Bacillota</taxon>
        <taxon>Clostridia</taxon>
        <taxon>Eubacteriales</taxon>
        <taxon>Clostridiaceae</taxon>
        <taxon>Clostridium</taxon>
    </lineage>
</organism>
<keyword evidence="2" id="KW-0689">Ribosomal protein</keyword>
<dbReference type="SUPFAM" id="SSF88659">
    <property type="entry name" value="Sigma3 and sigma4 domains of RNA polymerase sigma factors"/>
    <property type="match status" value="1"/>
</dbReference>
<evidence type="ECO:0000313" key="3">
    <source>
        <dbReference type="Proteomes" id="UP000070646"/>
    </source>
</evidence>
<accession>A0A133MV06</accession>
<evidence type="ECO:0000313" key="2">
    <source>
        <dbReference type="EMBL" id="KXA07877.1"/>
    </source>
</evidence>
<protein>
    <submittedName>
        <fullName evidence="2">50S ribosomal protein L29 domain protein</fullName>
    </submittedName>
</protein>
<comment type="caution">
    <text evidence="2">The sequence shown here is derived from an EMBL/GenBank/DDBJ whole genome shotgun (WGS) entry which is preliminary data.</text>
</comment>
<dbReference type="GO" id="GO:0005840">
    <property type="term" value="C:ribosome"/>
    <property type="evidence" value="ECO:0007669"/>
    <property type="project" value="UniProtKB-KW"/>
</dbReference>
<name>A0A133MV06_CLOPF</name>
<reference evidence="2 3" key="1">
    <citation type="submission" date="2016-01" db="EMBL/GenBank/DDBJ databases">
        <authorList>
            <person name="Oliw E.H."/>
        </authorList>
    </citation>
    <scope>NUCLEOTIDE SEQUENCE [LARGE SCALE GENOMIC DNA]</scope>
    <source>
        <strain evidence="2 3">MJR7757A</strain>
    </source>
</reference>
<dbReference type="PATRIC" id="fig|1502.174.peg.2594"/>
<keyword evidence="1" id="KW-0175">Coiled coil</keyword>
<dbReference type="AlphaFoldDB" id="A0A133MV06"/>
<dbReference type="Gene3D" id="1.20.140.160">
    <property type="match status" value="1"/>
</dbReference>
<proteinExistence type="predicted"/>
<evidence type="ECO:0000256" key="1">
    <source>
        <dbReference type="SAM" id="Coils"/>
    </source>
</evidence>
<feature type="coiled-coil region" evidence="1">
    <location>
        <begin position="13"/>
        <end position="65"/>
    </location>
</feature>